<gene>
    <name evidence="2" type="ORF">GFSPODELE1_LOCUS11102</name>
</gene>
<feature type="domain" description="Enoyl reductase (ER)" evidence="1">
    <location>
        <begin position="14"/>
        <end position="342"/>
    </location>
</feature>
<keyword evidence="3" id="KW-1185">Reference proteome</keyword>
<evidence type="ECO:0000313" key="2">
    <source>
        <dbReference type="EMBL" id="CAL1717208.1"/>
    </source>
</evidence>
<dbReference type="CDD" id="cd08249">
    <property type="entry name" value="enoyl_reductase_like"/>
    <property type="match status" value="1"/>
</dbReference>
<name>A0ABP1ECQ7_9APHY</name>
<dbReference type="Pfam" id="PF00107">
    <property type="entry name" value="ADH_zinc_N"/>
    <property type="match status" value="1"/>
</dbReference>
<dbReference type="Pfam" id="PF08240">
    <property type="entry name" value="ADH_N"/>
    <property type="match status" value="1"/>
</dbReference>
<reference evidence="3" key="1">
    <citation type="submission" date="2024-04" db="EMBL/GenBank/DDBJ databases">
        <authorList>
            <person name="Shaw F."/>
            <person name="Minotto A."/>
        </authorList>
    </citation>
    <scope>NUCLEOTIDE SEQUENCE [LARGE SCALE GENOMIC DNA]</scope>
</reference>
<dbReference type="SUPFAM" id="SSF51735">
    <property type="entry name" value="NAD(P)-binding Rossmann-fold domains"/>
    <property type="match status" value="1"/>
</dbReference>
<dbReference type="Gene3D" id="3.40.50.720">
    <property type="entry name" value="NAD(P)-binding Rossmann-like Domain"/>
    <property type="match status" value="1"/>
</dbReference>
<dbReference type="InterPro" id="IPR020843">
    <property type="entry name" value="ER"/>
</dbReference>
<dbReference type="InterPro" id="IPR047122">
    <property type="entry name" value="Trans-enoyl_RdTase-like"/>
</dbReference>
<dbReference type="InterPro" id="IPR036291">
    <property type="entry name" value="NAD(P)-bd_dom_sf"/>
</dbReference>
<sequence length="349" mass="36885">MTLPTKHKALVLKAQNDLSIETFDVYHPEAGELLVRVEAVALNPADWKLRDRGFQRYPTVLGLDAAGVVVAVGDGVKSTAVGDKIFYAGYLSDLSLGTFQQYNKTRPEFASKIPPNLTFEQAATIPLALTTAATGLYGKVQPSGGAGLTPSWTPEGRGKYAGQPLVVFGGSSSVGQYAIQLAKLSGFSPIITTVSSYNVELVKSLGATHTIDRHLSSREIANEVKKITSEPVKVIYDAISLSETQDAAYDVLASGGILIIVLGAKVDKDKITPDKKIIGTHGSCYSPVNRELGISLCSHLTELVASGDIKPNASEVVPGGLTSISKALDRLANNAISGKKLVVHPSETV</sequence>
<dbReference type="Proteomes" id="UP001497453">
    <property type="component" value="Chromosome 9"/>
</dbReference>
<evidence type="ECO:0000259" key="1">
    <source>
        <dbReference type="SMART" id="SM00829"/>
    </source>
</evidence>
<protein>
    <recommendedName>
        <fullName evidence="1">Enoyl reductase (ER) domain-containing protein</fullName>
    </recommendedName>
</protein>
<dbReference type="Gene3D" id="3.90.180.10">
    <property type="entry name" value="Medium-chain alcohol dehydrogenases, catalytic domain"/>
    <property type="match status" value="1"/>
</dbReference>
<organism evidence="2 3">
    <name type="scientific">Somion occarium</name>
    <dbReference type="NCBI Taxonomy" id="3059160"/>
    <lineage>
        <taxon>Eukaryota</taxon>
        <taxon>Fungi</taxon>
        <taxon>Dikarya</taxon>
        <taxon>Basidiomycota</taxon>
        <taxon>Agaricomycotina</taxon>
        <taxon>Agaricomycetes</taxon>
        <taxon>Polyporales</taxon>
        <taxon>Cerrenaceae</taxon>
        <taxon>Somion</taxon>
    </lineage>
</organism>
<dbReference type="InterPro" id="IPR011032">
    <property type="entry name" value="GroES-like_sf"/>
</dbReference>
<dbReference type="PANTHER" id="PTHR45348:SF2">
    <property type="entry name" value="ZINC-TYPE ALCOHOL DEHYDROGENASE-LIKE PROTEIN C2E1P3.01"/>
    <property type="match status" value="1"/>
</dbReference>
<dbReference type="EMBL" id="OZ037952">
    <property type="protein sequence ID" value="CAL1717208.1"/>
    <property type="molecule type" value="Genomic_DNA"/>
</dbReference>
<dbReference type="PANTHER" id="PTHR45348">
    <property type="entry name" value="HYPOTHETICAL OXIDOREDUCTASE (EUROFUNG)"/>
    <property type="match status" value="1"/>
</dbReference>
<proteinExistence type="predicted"/>
<dbReference type="InterPro" id="IPR013149">
    <property type="entry name" value="ADH-like_C"/>
</dbReference>
<evidence type="ECO:0000313" key="3">
    <source>
        <dbReference type="Proteomes" id="UP001497453"/>
    </source>
</evidence>
<dbReference type="SUPFAM" id="SSF50129">
    <property type="entry name" value="GroES-like"/>
    <property type="match status" value="1"/>
</dbReference>
<dbReference type="SMART" id="SM00829">
    <property type="entry name" value="PKS_ER"/>
    <property type="match status" value="1"/>
</dbReference>
<accession>A0ABP1ECQ7</accession>
<dbReference type="InterPro" id="IPR013154">
    <property type="entry name" value="ADH-like_N"/>
</dbReference>